<proteinExistence type="predicted"/>
<dbReference type="Proteomes" id="UP001174934">
    <property type="component" value="Unassembled WGS sequence"/>
</dbReference>
<evidence type="ECO:0000256" key="1">
    <source>
        <dbReference type="SAM" id="MobiDB-lite"/>
    </source>
</evidence>
<evidence type="ECO:0000313" key="3">
    <source>
        <dbReference type="Proteomes" id="UP001174934"/>
    </source>
</evidence>
<name>A0AA40C1A5_9PEZI</name>
<gene>
    <name evidence="2" type="ORF">B0T17DRAFT_299828</name>
</gene>
<sequence>MRRQPNIAPMFASRLTRSKGVTTGRIDEWVSAVKGCRRPKMPRTPQSPHGPALSTSPHWPIDSLLGAHPCTTSTTRDTPRLLKQPVPCRDTCAPPDRRGGCELSPCPPSMSAVSSPIETWPYHSEPRCTECSKPGCPPHPVCILYDNLDDHSWNSPGHFTVEPGPLETGNLHLSLFLPSPSLSLLQIFL</sequence>
<reference evidence="2" key="1">
    <citation type="submission" date="2023-06" db="EMBL/GenBank/DDBJ databases">
        <title>Genome-scale phylogeny and comparative genomics of the fungal order Sordariales.</title>
        <authorList>
            <consortium name="Lawrence Berkeley National Laboratory"/>
            <person name="Hensen N."/>
            <person name="Bonometti L."/>
            <person name="Westerberg I."/>
            <person name="Brannstrom I.O."/>
            <person name="Guillou S."/>
            <person name="Cros-Aarteil S."/>
            <person name="Calhoun S."/>
            <person name="Haridas S."/>
            <person name="Kuo A."/>
            <person name="Mondo S."/>
            <person name="Pangilinan J."/>
            <person name="Riley R."/>
            <person name="LaButti K."/>
            <person name="Andreopoulos B."/>
            <person name="Lipzen A."/>
            <person name="Chen C."/>
            <person name="Yanf M."/>
            <person name="Daum C."/>
            <person name="Ng V."/>
            <person name="Clum A."/>
            <person name="Steindorff A."/>
            <person name="Ohm R."/>
            <person name="Martin F."/>
            <person name="Silar P."/>
            <person name="Natvig D."/>
            <person name="Lalanne C."/>
            <person name="Gautier V."/>
            <person name="Ament-velasquez S.L."/>
            <person name="Kruys A."/>
            <person name="Hutchinson M.I."/>
            <person name="Powell A.J."/>
            <person name="Barry K."/>
            <person name="Miller A.N."/>
            <person name="Grigoriev I.V."/>
            <person name="Debuchy R."/>
            <person name="Gladieux P."/>
            <person name="Thoren M.H."/>
            <person name="Johannesson H."/>
        </authorList>
    </citation>
    <scope>NUCLEOTIDE SEQUENCE</scope>
    <source>
        <strain evidence="2">SMH3391-2</strain>
    </source>
</reference>
<protein>
    <submittedName>
        <fullName evidence="2">Uncharacterized protein</fullName>
    </submittedName>
</protein>
<dbReference type="EMBL" id="JAULSR010000004">
    <property type="protein sequence ID" value="KAK0621681.1"/>
    <property type="molecule type" value="Genomic_DNA"/>
</dbReference>
<feature type="region of interest" description="Disordered" evidence="1">
    <location>
        <begin position="37"/>
        <end position="58"/>
    </location>
</feature>
<comment type="caution">
    <text evidence="2">The sequence shown here is derived from an EMBL/GenBank/DDBJ whole genome shotgun (WGS) entry which is preliminary data.</text>
</comment>
<dbReference type="AlphaFoldDB" id="A0AA40C1A5"/>
<keyword evidence="3" id="KW-1185">Reference proteome</keyword>
<organism evidence="2 3">
    <name type="scientific">Bombardia bombarda</name>
    <dbReference type="NCBI Taxonomy" id="252184"/>
    <lineage>
        <taxon>Eukaryota</taxon>
        <taxon>Fungi</taxon>
        <taxon>Dikarya</taxon>
        <taxon>Ascomycota</taxon>
        <taxon>Pezizomycotina</taxon>
        <taxon>Sordariomycetes</taxon>
        <taxon>Sordariomycetidae</taxon>
        <taxon>Sordariales</taxon>
        <taxon>Lasiosphaeriaceae</taxon>
        <taxon>Bombardia</taxon>
    </lineage>
</organism>
<evidence type="ECO:0000313" key="2">
    <source>
        <dbReference type="EMBL" id="KAK0621681.1"/>
    </source>
</evidence>
<accession>A0AA40C1A5</accession>